<comment type="subunit">
    <text evidence="2">May form heteromers.</text>
</comment>
<keyword evidence="3" id="KW-0813">Transport</keyword>
<evidence type="ECO:0000313" key="17">
    <source>
        <dbReference type="Proteomes" id="UP000652761"/>
    </source>
</evidence>
<dbReference type="Gene3D" id="1.10.287.70">
    <property type="match status" value="1"/>
</dbReference>
<dbReference type="GO" id="GO:0016020">
    <property type="term" value="C:membrane"/>
    <property type="evidence" value="ECO:0007669"/>
    <property type="project" value="UniProtKB-SubCell"/>
</dbReference>
<dbReference type="PANTHER" id="PTHR34836">
    <property type="entry name" value="OS06G0188250 PROTEIN"/>
    <property type="match status" value="1"/>
</dbReference>
<evidence type="ECO:0000256" key="12">
    <source>
        <dbReference type="ARBA" id="ARBA00049638"/>
    </source>
</evidence>
<accession>A0A843VYJ3</accession>
<dbReference type="InterPro" id="IPR001320">
    <property type="entry name" value="Iontro_rcpt_C"/>
</dbReference>
<dbReference type="CDD" id="cd13686">
    <property type="entry name" value="GluR_Plant"/>
    <property type="match status" value="1"/>
</dbReference>
<evidence type="ECO:0000259" key="15">
    <source>
        <dbReference type="SMART" id="SM00079"/>
    </source>
</evidence>
<feature type="region of interest" description="Disordered" evidence="13">
    <location>
        <begin position="1090"/>
        <end position="1127"/>
    </location>
</feature>
<comment type="subcellular location">
    <subcellularLocation>
        <location evidence="1">Membrane</location>
        <topology evidence="1">Multi-pass membrane protein</topology>
    </subcellularLocation>
</comment>
<evidence type="ECO:0000256" key="6">
    <source>
        <dbReference type="ARBA" id="ARBA00023065"/>
    </source>
</evidence>
<keyword evidence="10" id="KW-1071">Ligand-gated ion channel</keyword>
<dbReference type="CDD" id="cd19990">
    <property type="entry name" value="PBP1_GABAb_receptor_plant"/>
    <property type="match status" value="1"/>
</dbReference>
<proteinExistence type="predicted"/>
<dbReference type="Proteomes" id="UP000652761">
    <property type="component" value="Unassembled WGS sequence"/>
</dbReference>
<evidence type="ECO:0000256" key="8">
    <source>
        <dbReference type="ARBA" id="ARBA00023170"/>
    </source>
</evidence>
<feature type="domain" description="Ionotropic glutamate receptor C-terminal" evidence="15">
    <location>
        <begin position="575"/>
        <end position="959"/>
    </location>
</feature>
<dbReference type="SMART" id="SM00079">
    <property type="entry name" value="PBPe"/>
    <property type="match status" value="1"/>
</dbReference>
<evidence type="ECO:0000256" key="1">
    <source>
        <dbReference type="ARBA" id="ARBA00004141"/>
    </source>
</evidence>
<feature type="transmembrane region" description="Helical" evidence="14">
    <location>
        <begin position="797"/>
        <end position="815"/>
    </location>
</feature>
<dbReference type="AlphaFoldDB" id="A0A843VYJ3"/>
<organism evidence="16 17">
    <name type="scientific">Colocasia esculenta</name>
    <name type="common">Wild taro</name>
    <name type="synonym">Arum esculentum</name>
    <dbReference type="NCBI Taxonomy" id="4460"/>
    <lineage>
        <taxon>Eukaryota</taxon>
        <taxon>Viridiplantae</taxon>
        <taxon>Streptophyta</taxon>
        <taxon>Embryophyta</taxon>
        <taxon>Tracheophyta</taxon>
        <taxon>Spermatophyta</taxon>
        <taxon>Magnoliopsida</taxon>
        <taxon>Liliopsida</taxon>
        <taxon>Araceae</taxon>
        <taxon>Aroideae</taxon>
        <taxon>Colocasieae</taxon>
        <taxon>Colocasia</taxon>
    </lineage>
</organism>
<evidence type="ECO:0000256" key="14">
    <source>
        <dbReference type="SAM" id="Phobius"/>
    </source>
</evidence>
<keyword evidence="4 14" id="KW-0812">Transmembrane</keyword>
<keyword evidence="8" id="KW-0675">Receptor</keyword>
<evidence type="ECO:0000313" key="16">
    <source>
        <dbReference type="EMBL" id="MQL98540.1"/>
    </source>
</evidence>
<evidence type="ECO:0000256" key="2">
    <source>
        <dbReference type="ARBA" id="ARBA00011095"/>
    </source>
</evidence>
<evidence type="ECO:0000256" key="4">
    <source>
        <dbReference type="ARBA" id="ARBA00022692"/>
    </source>
</evidence>
<name>A0A843VYJ3_COLES</name>
<dbReference type="OrthoDB" id="5984008at2759"/>
<keyword evidence="11" id="KW-0407">Ion channel</keyword>
<dbReference type="InterPro" id="IPR028082">
    <property type="entry name" value="Peripla_BP_I"/>
</dbReference>
<feature type="transmembrane region" description="Helical" evidence="14">
    <location>
        <begin position="980"/>
        <end position="1003"/>
    </location>
</feature>
<feature type="compositionally biased region" description="Basic and acidic residues" evidence="13">
    <location>
        <begin position="1034"/>
        <end position="1051"/>
    </location>
</feature>
<comment type="function">
    <text evidence="12">Glutamate-gated receptor that probably acts as a non-selective cation channel. May be involved in light-signal transduction and calcium homeostasis via the regulation of calcium influx into cells.</text>
</comment>
<protein>
    <recommendedName>
        <fullName evidence="15">Ionotropic glutamate receptor C-terminal domain-containing protein</fullName>
    </recommendedName>
</protein>
<keyword evidence="17" id="KW-1185">Reference proteome</keyword>
<dbReference type="FunFam" id="3.40.190.10:FF:000217">
    <property type="entry name" value="Glutamate receptor"/>
    <property type="match status" value="1"/>
</dbReference>
<keyword evidence="5 14" id="KW-1133">Transmembrane helix</keyword>
<dbReference type="Pfam" id="PF10613">
    <property type="entry name" value="Lig_chan-Glu_bd"/>
    <property type="match status" value="1"/>
</dbReference>
<dbReference type="SUPFAM" id="SSF53822">
    <property type="entry name" value="Periplasmic binding protein-like I"/>
    <property type="match status" value="1"/>
</dbReference>
<dbReference type="InterPro" id="IPR001828">
    <property type="entry name" value="ANF_lig-bd_rcpt"/>
</dbReference>
<feature type="transmembrane region" description="Helical" evidence="14">
    <location>
        <begin position="707"/>
        <end position="725"/>
    </location>
</feature>
<dbReference type="PANTHER" id="PTHR34836:SF1">
    <property type="entry name" value="OS09G0428600 PROTEIN"/>
    <property type="match status" value="1"/>
</dbReference>
<dbReference type="Pfam" id="PF01094">
    <property type="entry name" value="ANF_receptor"/>
    <property type="match status" value="1"/>
</dbReference>
<feature type="region of interest" description="Disordered" evidence="13">
    <location>
        <begin position="1034"/>
        <end position="1073"/>
    </location>
</feature>
<dbReference type="Gene3D" id="3.40.190.10">
    <property type="entry name" value="Periplasmic binding protein-like II"/>
    <property type="match status" value="1"/>
</dbReference>
<dbReference type="FunFam" id="3.40.190.10:FF:000054">
    <property type="entry name" value="Glutamate receptor"/>
    <property type="match status" value="1"/>
</dbReference>
<evidence type="ECO:0000256" key="10">
    <source>
        <dbReference type="ARBA" id="ARBA00023286"/>
    </source>
</evidence>
<dbReference type="InterPro" id="IPR019594">
    <property type="entry name" value="Glu/Gly-bd"/>
</dbReference>
<dbReference type="InterPro" id="IPR044440">
    <property type="entry name" value="GABAb_receptor_plant_PBP1"/>
</dbReference>
<dbReference type="EMBL" id="NMUH01002203">
    <property type="protein sequence ID" value="MQL98540.1"/>
    <property type="molecule type" value="Genomic_DNA"/>
</dbReference>
<evidence type="ECO:0000256" key="5">
    <source>
        <dbReference type="ARBA" id="ARBA00022989"/>
    </source>
</evidence>
<dbReference type="Gene3D" id="3.40.50.2300">
    <property type="match status" value="3"/>
</dbReference>
<evidence type="ECO:0000256" key="3">
    <source>
        <dbReference type="ARBA" id="ARBA00022448"/>
    </source>
</evidence>
<dbReference type="InterPro" id="IPR015683">
    <property type="entry name" value="Ionotropic_Glu_rcpt"/>
</dbReference>
<evidence type="ECO:0000256" key="11">
    <source>
        <dbReference type="ARBA" id="ARBA00023303"/>
    </source>
</evidence>
<dbReference type="SUPFAM" id="SSF53850">
    <property type="entry name" value="Periplasmic binding protein-like II"/>
    <property type="match status" value="1"/>
</dbReference>
<evidence type="ECO:0000256" key="13">
    <source>
        <dbReference type="SAM" id="MobiDB-lite"/>
    </source>
</evidence>
<keyword evidence="9" id="KW-0325">Glycoprotein</keyword>
<dbReference type="GO" id="GO:0015276">
    <property type="term" value="F:ligand-gated monoatomic ion channel activity"/>
    <property type="evidence" value="ECO:0007669"/>
    <property type="project" value="InterPro"/>
</dbReference>
<keyword evidence="7 14" id="KW-0472">Membrane</keyword>
<evidence type="ECO:0000256" key="7">
    <source>
        <dbReference type="ARBA" id="ARBA00023136"/>
    </source>
</evidence>
<keyword evidence="6" id="KW-0406">Ion transport</keyword>
<gene>
    <name evidence="16" type="ORF">Taro_031252</name>
</gene>
<evidence type="ECO:0000256" key="9">
    <source>
        <dbReference type="ARBA" id="ARBA00023180"/>
    </source>
</evidence>
<dbReference type="FunFam" id="3.40.50.2300:FF:000188">
    <property type="entry name" value="Glutamate receptor"/>
    <property type="match status" value="1"/>
</dbReference>
<dbReference type="Pfam" id="PF00060">
    <property type="entry name" value="Lig_chan"/>
    <property type="match status" value="2"/>
</dbReference>
<sequence length="1127" mass="123411">MITITDISGGFLKLSREEEAATYELISPLPTKPSGELGLRLPSSSSPSQDPAIFSFSSSFQFSPAISPEEEVVFVCRRAPLHPSNFCSPLPSQYYLQTTPRCICSPMRRKHTHLLLFLFALCFCSCSTHRAGAAAAARSAVHVGVILDLHKDALVGRMYNTSLAMAVENFYAKNPNYTTRVVLHPRDSNRDVVGAASAALDLMKNVRVQAIIGPLTSVQSVFVIDLGNKTHVPIVSFSASSPTLSPTHSPYFVRATLNSSSQVEAIAAIVRAFGWPEVVPVYEDTEYGAGFLPYLVDAFQAVDARVPYRSAISPSATDEYITAELNRLADRQTRVFVVHMLTPLGSRLFRRAKELGMMEKGYVWIATDGLTDQLGTLKPDVVEAMEGVIGLKPYVPPSPELKEFTAQWSRRFRRDNPDAADVKGFSTHALWAYDTAWAMAKAVEKAGLANSSGLMRTAAGTSSGSSTDLAKLVVSPTGPRLLKTLLETKFWGLSGEFRLVDGQLQASTFRVVNIVDGVAREVGFWTPADGVTPELNSTVDKQTRYTNEMALRKVVWPGRSTDLPKGWQMPTGKKTLQIAIPAKAGFGEFVHVDGETCPNGTKCPNATGYSIEVFDAVMKSLNYGPDLYDYIPFEAQGESGSYDFLVQQIYLGNYDAAVGDITIVANRSQDVDFTLPYTESGVSMIVPVKKDKNKNAWIFLKPLTTDLWLGSLAFFFFTGFVVWVIEHRINEEFRGPPAQQMGTIFYFAFSTMVYAHSSVSLTLSSLSMFSMSSINAYLPCCFWAATGESLASNLSRFVVIIWVFVVLILTSSYTASLTSMLTVQQLQPAVTDVSQLLKNGDRVGYQDGSFVRGLLLRLNFHESKLVPYVNSSQYAEALSKGSHNGGVAAIVDEIPYIKVFMADHCKGFMEVGPISKTDGFGFVSVFPRGSPIVPEISRAILNITEGTNKLQGIETWLGKKAICSDQAEALNSNRLSFGSFWGLFLITGGVSFLALFIYFATFVHKNWDDLRSATSTGSLWERMKACGRHYDQKDRSSHTFKEGSGADHKGCDCASHGRRTPEERSTAGDASQSPISISVHSFMNCGPREEAARTSISYEGGHPSATTADLAPSEPPTIPVTQIRDWQ</sequence>
<feature type="transmembrane region" description="Helical" evidence="14">
    <location>
        <begin position="737"/>
        <end position="755"/>
    </location>
</feature>
<reference evidence="16" key="1">
    <citation type="submission" date="2017-07" db="EMBL/GenBank/DDBJ databases">
        <title>Taro Niue Genome Assembly and Annotation.</title>
        <authorList>
            <person name="Atibalentja N."/>
            <person name="Keating K."/>
            <person name="Fields C.J."/>
        </authorList>
    </citation>
    <scope>NUCLEOTIDE SEQUENCE</scope>
    <source>
        <strain evidence="16">Niue_2</strain>
        <tissue evidence="16">Leaf</tissue>
    </source>
</reference>
<comment type="caution">
    <text evidence="16">The sequence shown here is derived from an EMBL/GenBank/DDBJ whole genome shotgun (WGS) entry which is preliminary data.</text>
</comment>